<gene>
    <name evidence="2" type="ORF">HAX54_019005</name>
</gene>
<proteinExistence type="predicted"/>
<evidence type="ECO:0000256" key="1">
    <source>
        <dbReference type="SAM" id="Coils"/>
    </source>
</evidence>
<evidence type="ECO:0000313" key="3">
    <source>
        <dbReference type="Proteomes" id="UP000823775"/>
    </source>
</evidence>
<feature type="coiled-coil region" evidence="1">
    <location>
        <begin position="6"/>
        <end position="47"/>
    </location>
</feature>
<keyword evidence="1" id="KW-0175">Coiled coil</keyword>
<dbReference type="EMBL" id="JACEIK010002308">
    <property type="protein sequence ID" value="MCD9560379.1"/>
    <property type="molecule type" value="Genomic_DNA"/>
</dbReference>
<keyword evidence="3" id="KW-1185">Reference proteome</keyword>
<comment type="caution">
    <text evidence="2">The sequence shown here is derived from an EMBL/GenBank/DDBJ whole genome shotgun (WGS) entry which is preliminary data.</text>
</comment>
<dbReference type="Proteomes" id="UP000823775">
    <property type="component" value="Unassembled WGS sequence"/>
</dbReference>
<reference evidence="2 3" key="1">
    <citation type="journal article" date="2021" name="BMC Genomics">
        <title>Datura genome reveals duplications of psychoactive alkaloid biosynthetic genes and high mutation rate following tissue culture.</title>
        <authorList>
            <person name="Rajewski A."/>
            <person name="Carter-House D."/>
            <person name="Stajich J."/>
            <person name="Litt A."/>
        </authorList>
    </citation>
    <scope>NUCLEOTIDE SEQUENCE [LARGE SCALE GENOMIC DNA]</scope>
    <source>
        <strain evidence="2">AR-01</strain>
    </source>
</reference>
<name>A0ABS8UN93_DATST</name>
<protein>
    <submittedName>
        <fullName evidence="2">Uncharacterized protein</fullName>
    </submittedName>
</protein>
<evidence type="ECO:0000313" key="2">
    <source>
        <dbReference type="EMBL" id="MCD9560379.1"/>
    </source>
</evidence>
<sequence>MYPTQVEILTQRSLFLEAELEKKSRQLQEKTEEVRMETDKNNAAKEVIKSLMMQVKGNSARAPQDGSAEHLIH</sequence>
<organism evidence="2 3">
    <name type="scientific">Datura stramonium</name>
    <name type="common">Jimsonweed</name>
    <name type="synonym">Common thornapple</name>
    <dbReference type="NCBI Taxonomy" id="4076"/>
    <lineage>
        <taxon>Eukaryota</taxon>
        <taxon>Viridiplantae</taxon>
        <taxon>Streptophyta</taxon>
        <taxon>Embryophyta</taxon>
        <taxon>Tracheophyta</taxon>
        <taxon>Spermatophyta</taxon>
        <taxon>Magnoliopsida</taxon>
        <taxon>eudicotyledons</taxon>
        <taxon>Gunneridae</taxon>
        <taxon>Pentapetalae</taxon>
        <taxon>asterids</taxon>
        <taxon>lamiids</taxon>
        <taxon>Solanales</taxon>
        <taxon>Solanaceae</taxon>
        <taxon>Solanoideae</taxon>
        <taxon>Datureae</taxon>
        <taxon>Datura</taxon>
    </lineage>
</organism>
<accession>A0ABS8UN93</accession>